<accession>A0AAN7P0B2</accession>
<dbReference type="AlphaFoldDB" id="A0AAN7P0B2"/>
<evidence type="ECO:0000256" key="10">
    <source>
        <dbReference type="ARBA" id="ARBA00041760"/>
    </source>
</evidence>
<sequence>MSQNFHNQIASLSINHFNNLPKKGKPNINEWTVLSCIVQENKLRNHFEVVALGTGSKCIGKGKMSPKGDILNDSHAEVICRRAFLCYIYKELSYRNLDLFNFDLSKCSLSEDVRFHFFTSHVPCGDAAIFLKQNSNEFGEVVSLKRCIEDDVVNVKRCKVDGDDIYRTGAKCLPQGQVQDLHGNGVEYHTLGVVRTKPGRGDPTLSVSCSDKLARWCHIGLQGALLTRILSNPIYLSSFTIVGDTPFNEESLRRALYGRLNIEKPPIEMVLGQASVPFKFCKTESNIPSPTSIVWFKSKTSSLEVSVDGFKQGVTKKDRGTKAARLRISKIELFRTYLNTVKVLFSDVRCDDFYDETKTKAVEYQRAWSMLKKEGFKCWTIKDENLQHFTLD</sequence>
<dbReference type="Pfam" id="PF02137">
    <property type="entry name" value="A_deamin"/>
    <property type="match status" value="1"/>
</dbReference>
<dbReference type="SMART" id="SM00552">
    <property type="entry name" value="ADEAMc"/>
    <property type="match status" value="1"/>
</dbReference>
<comment type="cofactor">
    <cofactor evidence="5">
        <name>1D-myo-inositol hexakisphosphate</name>
        <dbReference type="ChEBI" id="CHEBI:58130"/>
    </cofactor>
</comment>
<keyword evidence="1" id="KW-0819">tRNA processing</keyword>
<dbReference type="PANTHER" id="PTHR46516">
    <property type="entry name" value="TRNA-SPECIFIC ADENOSINE DEAMINASE 1"/>
    <property type="match status" value="1"/>
</dbReference>
<dbReference type="GO" id="GO:0043829">
    <property type="term" value="F:tRNA-specific adenosine-37 deaminase activity"/>
    <property type="evidence" value="ECO:0007669"/>
    <property type="project" value="UniProtKB-EC"/>
</dbReference>
<keyword evidence="4" id="KW-0862">Zinc</keyword>
<proteinExistence type="inferred from homology"/>
<dbReference type="PROSITE" id="PS50141">
    <property type="entry name" value="A_DEAMIN_EDITASE"/>
    <property type="match status" value="1"/>
</dbReference>
<dbReference type="GO" id="GO:0008033">
    <property type="term" value="P:tRNA processing"/>
    <property type="evidence" value="ECO:0007669"/>
    <property type="project" value="UniProtKB-KW"/>
</dbReference>
<keyword evidence="2" id="KW-0479">Metal-binding</keyword>
<keyword evidence="3" id="KW-0378">Hydrolase</keyword>
<evidence type="ECO:0000313" key="14">
    <source>
        <dbReference type="Proteomes" id="UP001353858"/>
    </source>
</evidence>
<feature type="domain" description="A to I editase" evidence="12">
    <location>
        <begin position="51"/>
        <end position="389"/>
    </location>
</feature>
<dbReference type="GO" id="GO:0003723">
    <property type="term" value="F:RNA binding"/>
    <property type="evidence" value="ECO:0007669"/>
    <property type="project" value="InterPro"/>
</dbReference>
<dbReference type="GO" id="GO:0046872">
    <property type="term" value="F:metal ion binding"/>
    <property type="evidence" value="ECO:0007669"/>
    <property type="project" value="UniProtKB-KW"/>
</dbReference>
<dbReference type="EMBL" id="JARPUR010000007">
    <property type="protein sequence ID" value="KAK4872921.1"/>
    <property type="molecule type" value="Genomic_DNA"/>
</dbReference>
<evidence type="ECO:0000256" key="11">
    <source>
        <dbReference type="ARBA" id="ARBA00047635"/>
    </source>
</evidence>
<comment type="catalytic activity">
    <reaction evidence="11">
        <text>adenosine(37) in tRNA(Ala) + H2O + H(+) = inosine(37) in tRNA(Ala) + NH4(+)</text>
        <dbReference type="Rhea" id="RHEA:50968"/>
        <dbReference type="Rhea" id="RHEA-COMP:12855"/>
        <dbReference type="Rhea" id="RHEA-COMP:12856"/>
        <dbReference type="ChEBI" id="CHEBI:15377"/>
        <dbReference type="ChEBI" id="CHEBI:15378"/>
        <dbReference type="ChEBI" id="CHEBI:28938"/>
        <dbReference type="ChEBI" id="CHEBI:74411"/>
        <dbReference type="ChEBI" id="CHEBI:82852"/>
        <dbReference type="EC" id="3.5.4.34"/>
    </reaction>
</comment>
<dbReference type="InterPro" id="IPR002466">
    <property type="entry name" value="A_deamin"/>
</dbReference>
<evidence type="ECO:0000313" key="13">
    <source>
        <dbReference type="EMBL" id="KAK4872921.1"/>
    </source>
</evidence>
<gene>
    <name evidence="13" type="ORF">RN001_014950</name>
</gene>
<evidence type="ECO:0000256" key="5">
    <source>
        <dbReference type="ARBA" id="ARBA00037026"/>
    </source>
</evidence>
<evidence type="ECO:0000256" key="8">
    <source>
        <dbReference type="ARBA" id="ARBA00038940"/>
    </source>
</evidence>
<dbReference type="EC" id="3.5.4.34" evidence="8"/>
<protein>
    <recommendedName>
        <fullName evidence="9">tRNA-specific adenosine deaminase 1</fullName>
        <ecNumber evidence="8">3.5.4.34</ecNumber>
    </recommendedName>
    <alternativeName>
        <fullName evidence="10">tRNA-specific adenosine-37 deaminase</fullName>
    </alternativeName>
</protein>
<evidence type="ECO:0000256" key="2">
    <source>
        <dbReference type="ARBA" id="ARBA00022723"/>
    </source>
</evidence>
<evidence type="ECO:0000256" key="3">
    <source>
        <dbReference type="ARBA" id="ARBA00022801"/>
    </source>
</evidence>
<reference evidence="14" key="1">
    <citation type="submission" date="2023-01" db="EMBL/GenBank/DDBJ databases">
        <title>Key to firefly adult light organ development and bioluminescence: homeobox transcription factors regulate luciferase expression and transportation to peroxisome.</title>
        <authorList>
            <person name="Fu X."/>
        </authorList>
    </citation>
    <scope>NUCLEOTIDE SEQUENCE [LARGE SCALE GENOMIC DNA]</scope>
</reference>
<evidence type="ECO:0000256" key="4">
    <source>
        <dbReference type="ARBA" id="ARBA00022833"/>
    </source>
</evidence>
<comment type="caution">
    <text evidence="13">The sequence shown here is derived from an EMBL/GenBank/DDBJ whole genome shotgun (WGS) entry which is preliminary data.</text>
</comment>
<evidence type="ECO:0000256" key="9">
    <source>
        <dbReference type="ARBA" id="ARBA00040502"/>
    </source>
</evidence>
<evidence type="ECO:0000256" key="7">
    <source>
        <dbReference type="ARBA" id="ARBA00038326"/>
    </source>
</evidence>
<dbReference type="PANTHER" id="PTHR46516:SF1">
    <property type="entry name" value="TRNA-SPECIFIC ADENOSINE DEAMINASE 1"/>
    <property type="match status" value="1"/>
</dbReference>
<evidence type="ECO:0000256" key="1">
    <source>
        <dbReference type="ARBA" id="ARBA00022694"/>
    </source>
</evidence>
<name>A0AAN7P0B2_9COLE</name>
<organism evidence="13 14">
    <name type="scientific">Aquatica leii</name>
    <dbReference type="NCBI Taxonomy" id="1421715"/>
    <lineage>
        <taxon>Eukaryota</taxon>
        <taxon>Metazoa</taxon>
        <taxon>Ecdysozoa</taxon>
        <taxon>Arthropoda</taxon>
        <taxon>Hexapoda</taxon>
        <taxon>Insecta</taxon>
        <taxon>Pterygota</taxon>
        <taxon>Neoptera</taxon>
        <taxon>Endopterygota</taxon>
        <taxon>Coleoptera</taxon>
        <taxon>Polyphaga</taxon>
        <taxon>Elateriformia</taxon>
        <taxon>Elateroidea</taxon>
        <taxon>Lampyridae</taxon>
        <taxon>Luciolinae</taxon>
        <taxon>Aquatica</taxon>
    </lineage>
</organism>
<keyword evidence="14" id="KW-1185">Reference proteome</keyword>
<comment type="function">
    <text evidence="6">Specifically deaminates adenosine-37 to inosine in tRNA-Ala.</text>
</comment>
<comment type="similarity">
    <text evidence="7">Belongs to the ADAT1 family.</text>
</comment>
<evidence type="ECO:0000256" key="6">
    <source>
        <dbReference type="ARBA" id="ARBA00037784"/>
    </source>
</evidence>
<evidence type="ECO:0000259" key="12">
    <source>
        <dbReference type="PROSITE" id="PS50141"/>
    </source>
</evidence>
<dbReference type="Proteomes" id="UP001353858">
    <property type="component" value="Unassembled WGS sequence"/>
</dbReference>